<dbReference type="Proteomes" id="UP001150581">
    <property type="component" value="Unassembled WGS sequence"/>
</dbReference>
<evidence type="ECO:0000313" key="2">
    <source>
        <dbReference type="Proteomes" id="UP001150581"/>
    </source>
</evidence>
<organism evidence="1 2">
    <name type="scientific">Kickxella alabastrina</name>
    <dbReference type="NCBI Taxonomy" id="61397"/>
    <lineage>
        <taxon>Eukaryota</taxon>
        <taxon>Fungi</taxon>
        <taxon>Fungi incertae sedis</taxon>
        <taxon>Zoopagomycota</taxon>
        <taxon>Kickxellomycotina</taxon>
        <taxon>Kickxellomycetes</taxon>
        <taxon>Kickxellales</taxon>
        <taxon>Kickxellaceae</taxon>
        <taxon>Kickxella</taxon>
    </lineage>
</organism>
<sequence length="328" mass="36220">MTVLAHFASPGRTALSLLEANRQANNAHGQGTRDMVIGSGIRELDTLLGGGVRISQITEICGNEGSGKTRMSIEFAAAHLVPKPQQAQQAQQQQQQLVMEEREIPRTKVYYMSSSPLSIWRVEQTLRRRLKAYPAGSQDLMFRSAMERLIIVDCEDIDALLTFLYKYADARDSLAAEEEQQQCNEFTTDLLIIDSIRPLLLNVIRLEGDASIATYAVKTVLRRITSVRAPARVAVIITNGVAQRNDWQPLASFGLSHEQLAATRLQPSLGAAWVLVSHVHLYLKRYEHPSADNSASVTNGLIHGQCRTVAVVLKSHDSATAGIAEFDF</sequence>
<accession>A0ACC1IQR5</accession>
<proteinExistence type="predicted"/>
<protein>
    <submittedName>
        <fullName evidence="1">DNA repair protein rad51d</fullName>
    </submittedName>
</protein>
<keyword evidence="2" id="KW-1185">Reference proteome</keyword>
<dbReference type="EMBL" id="JANBPG010000184">
    <property type="protein sequence ID" value="KAJ1899075.1"/>
    <property type="molecule type" value="Genomic_DNA"/>
</dbReference>
<gene>
    <name evidence="1" type="primary">RAD51D_2</name>
    <name evidence="1" type="ORF">LPJ66_002344</name>
</gene>
<comment type="caution">
    <text evidence="1">The sequence shown here is derived from an EMBL/GenBank/DDBJ whole genome shotgun (WGS) entry which is preliminary data.</text>
</comment>
<reference evidence="1" key="1">
    <citation type="submission" date="2022-07" db="EMBL/GenBank/DDBJ databases">
        <title>Phylogenomic reconstructions and comparative analyses of Kickxellomycotina fungi.</title>
        <authorList>
            <person name="Reynolds N.K."/>
            <person name="Stajich J.E."/>
            <person name="Barry K."/>
            <person name="Grigoriev I.V."/>
            <person name="Crous P."/>
            <person name="Smith M.E."/>
        </authorList>
    </citation>
    <scope>NUCLEOTIDE SEQUENCE</scope>
    <source>
        <strain evidence="1">Benny 63K</strain>
    </source>
</reference>
<name>A0ACC1IQR5_9FUNG</name>
<evidence type="ECO:0000313" key="1">
    <source>
        <dbReference type="EMBL" id="KAJ1899075.1"/>
    </source>
</evidence>